<feature type="signal peptide" evidence="1">
    <location>
        <begin position="1"/>
        <end position="21"/>
    </location>
</feature>
<dbReference type="AlphaFoldDB" id="A0AAJ0ERW5"/>
<comment type="caution">
    <text evidence="2">The sequence shown here is derived from an EMBL/GenBank/DDBJ whole genome shotgun (WGS) entry which is preliminary data.</text>
</comment>
<dbReference type="GeneID" id="85451625"/>
<keyword evidence="3" id="KW-1185">Reference proteome</keyword>
<dbReference type="Proteomes" id="UP001224890">
    <property type="component" value="Unassembled WGS sequence"/>
</dbReference>
<proteinExistence type="predicted"/>
<dbReference type="EMBL" id="JAHMHR010000067">
    <property type="protein sequence ID" value="KAK1658878.1"/>
    <property type="molecule type" value="Genomic_DNA"/>
</dbReference>
<reference evidence="2" key="1">
    <citation type="submission" date="2021-06" db="EMBL/GenBank/DDBJ databases">
        <title>Comparative genomics, transcriptomics and evolutionary studies reveal genomic signatures of adaptation to plant cell wall in hemibiotrophic fungi.</title>
        <authorList>
            <consortium name="DOE Joint Genome Institute"/>
            <person name="Baroncelli R."/>
            <person name="Diaz J.F."/>
            <person name="Benocci T."/>
            <person name="Peng M."/>
            <person name="Battaglia E."/>
            <person name="Haridas S."/>
            <person name="Andreopoulos W."/>
            <person name="Labutti K."/>
            <person name="Pangilinan J."/>
            <person name="Floch G.L."/>
            <person name="Makela M.R."/>
            <person name="Henrissat B."/>
            <person name="Grigoriev I.V."/>
            <person name="Crouch J.A."/>
            <person name="De Vries R.P."/>
            <person name="Sukno S.A."/>
            <person name="Thon M.R."/>
        </authorList>
    </citation>
    <scope>NUCLEOTIDE SEQUENCE</scope>
    <source>
        <strain evidence="2">CBS 193.32</strain>
    </source>
</reference>
<organism evidence="2 3">
    <name type="scientific">Colletotrichum godetiae</name>
    <dbReference type="NCBI Taxonomy" id="1209918"/>
    <lineage>
        <taxon>Eukaryota</taxon>
        <taxon>Fungi</taxon>
        <taxon>Dikarya</taxon>
        <taxon>Ascomycota</taxon>
        <taxon>Pezizomycotina</taxon>
        <taxon>Sordariomycetes</taxon>
        <taxon>Hypocreomycetidae</taxon>
        <taxon>Glomerellales</taxon>
        <taxon>Glomerellaceae</taxon>
        <taxon>Colletotrichum</taxon>
        <taxon>Colletotrichum acutatum species complex</taxon>
    </lineage>
</organism>
<dbReference type="RefSeq" id="XP_060423642.1">
    <property type="nucleotide sequence ID" value="XM_060567099.1"/>
</dbReference>
<feature type="chain" id="PRO_5042606477" description="Secreted protein" evidence="1">
    <location>
        <begin position="22"/>
        <end position="227"/>
    </location>
</feature>
<sequence length="227" mass="26520">MVPISLVLCAFWLLLVNPRSAVEFNVDSQARHSPEQRPLVLILNFDHSVLTLSPVAQPQAMARCRRFEMLLTTTRRRTLIERTFLTFFLRSPSPRLRLQYRRRLRPVYPPILSSISPRWCRLRLYRIVVDDESTANLLSHQRSRNLEVDEMTRWRGRVSFGRETKSELSESLRKVQTKPHRRLAWRYAVLCADPSRPIHCPTETGGGKLWWCGGGAPSPVRFRSRCK</sequence>
<evidence type="ECO:0008006" key="4">
    <source>
        <dbReference type="Google" id="ProtNLM"/>
    </source>
</evidence>
<evidence type="ECO:0000313" key="3">
    <source>
        <dbReference type="Proteomes" id="UP001224890"/>
    </source>
</evidence>
<gene>
    <name evidence="2" type="ORF">BDP55DRAFT_370822</name>
</gene>
<evidence type="ECO:0000313" key="2">
    <source>
        <dbReference type="EMBL" id="KAK1658878.1"/>
    </source>
</evidence>
<evidence type="ECO:0000256" key="1">
    <source>
        <dbReference type="SAM" id="SignalP"/>
    </source>
</evidence>
<keyword evidence="1" id="KW-0732">Signal</keyword>
<accession>A0AAJ0ERW5</accession>
<name>A0AAJ0ERW5_9PEZI</name>
<protein>
    <recommendedName>
        <fullName evidence="4">Secreted protein</fullName>
    </recommendedName>
</protein>